<dbReference type="InterPro" id="IPR021632">
    <property type="entry name" value="DUF3239"/>
</dbReference>
<name>A0ABU1ZVG6_9CORY</name>
<organism evidence="2 3">
    <name type="scientific">Corynebacterium guangdongense</name>
    <dbReference type="NCBI Taxonomy" id="1783348"/>
    <lineage>
        <taxon>Bacteria</taxon>
        <taxon>Bacillati</taxon>
        <taxon>Actinomycetota</taxon>
        <taxon>Actinomycetes</taxon>
        <taxon>Mycobacteriales</taxon>
        <taxon>Corynebacteriaceae</taxon>
        <taxon>Corynebacterium</taxon>
    </lineage>
</organism>
<evidence type="ECO:0008006" key="4">
    <source>
        <dbReference type="Google" id="ProtNLM"/>
    </source>
</evidence>
<feature type="transmembrane region" description="Helical" evidence="1">
    <location>
        <begin position="25"/>
        <end position="46"/>
    </location>
</feature>
<evidence type="ECO:0000256" key="1">
    <source>
        <dbReference type="SAM" id="Phobius"/>
    </source>
</evidence>
<protein>
    <recommendedName>
        <fullName evidence="4">DUF3239 domain-containing protein</fullName>
    </recommendedName>
</protein>
<gene>
    <name evidence="2" type="ORF">J2S39_000451</name>
</gene>
<dbReference type="RefSeq" id="WP_290197770.1">
    <property type="nucleotide sequence ID" value="NZ_CP047654.1"/>
</dbReference>
<dbReference type="Proteomes" id="UP001180840">
    <property type="component" value="Unassembled WGS sequence"/>
</dbReference>
<dbReference type="EMBL" id="JAVDXZ010000001">
    <property type="protein sequence ID" value="MDR7328775.1"/>
    <property type="molecule type" value="Genomic_DNA"/>
</dbReference>
<dbReference type="InterPro" id="IPR023124">
    <property type="entry name" value="DUF3239_dom_sf"/>
</dbReference>
<keyword evidence="3" id="KW-1185">Reference proteome</keyword>
<comment type="caution">
    <text evidence="2">The sequence shown here is derived from an EMBL/GenBank/DDBJ whole genome shotgun (WGS) entry which is preliminary data.</text>
</comment>
<reference evidence="2" key="1">
    <citation type="submission" date="2023-07" db="EMBL/GenBank/DDBJ databases">
        <title>Sequencing the genomes of 1000 actinobacteria strains.</title>
        <authorList>
            <person name="Klenk H.-P."/>
        </authorList>
    </citation>
    <scope>NUCLEOTIDE SEQUENCE</scope>
    <source>
        <strain evidence="2">DSM 107476</strain>
    </source>
</reference>
<keyword evidence="1" id="KW-0472">Membrane</keyword>
<sequence>MKVFKFQVDEKHAREHNEFLTNSRYFRASGILLGVLTAVVGVFVYLGPGGRAVWALILMLVLIALGGAFAAAGVTAGRKTGSAQDMYDRYPLIPAVVAENDGRHLGLLALVNTNVNPDVPPRYAWTYTQVKRIPNLDPAKVGNQLPAVAVFGGRTTRDKDHWQSVDVMPIAWGTPDEDLITMARKAIPQDQWAKLERGRKKLDQVKATPDNLLLL</sequence>
<feature type="transmembrane region" description="Helical" evidence="1">
    <location>
        <begin position="52"/>
        <end position="76"/>
    </location>
</feature>
<accession>A0ABU1ZVG6</accession>
<proteinExistence type="predicted"/>
<evidence type="ECO:0000313" key="2">
    <source>
        <dbReference type="EMBL" id="MDR7328775.1"/>
    </source>
</evidence>
<evidence type="ECO:0000313" key="3">
    <source>
        <dbReference type="Proteomes" id="UP001180840"/>
    </source>
</evidence>
<dbReference type="Gene3D" id="2.40.410.10">
    <property type="entry name" value="putative membrane protein from Corynebacterium diphtheriae superfamily"/>
    <property type="match status" value="1"/>
</dbReference>
<keyword evidence="1" id="KW-0812">Transmembrane</keyword>
<keyword evidence="1" id="KW-1133">Transmembrane helix</keyword>
<dbReference type="Pfam" id="PF11580">
    <property type="entry name" value="DUF3239"/>
    <property type="match status" value="1"/>
</dbReference>